<evidence type="ECO:0000313" key="2">
    <source>
        <dbReference type="EMBL" id="CAI8019730.1"/>
    </source>
</evidence>
<evidence type="ECO:0000313" key="3">
    <source>
        <dbReference type="Proteomes" id="UP001174909"/>
    </source>
</evidence>
<keyword evidence="3" id="KW-1185">Reference proteome</keyword>
<dbReference type="InterPro" id="IPR040783">
    <property type="entry name" value="VLRF1"/>
</dbReference>
<comment type="caution">
    <text evidence="2">The sequence shown here is derived from an EMBL/GenBank/DDBJ whole genome shotgun (WGS) entry which is preliminary data.</text>
</comment>
<dbReference type="AlphaFoldDB" id="A0AA35RXS9"/>
<reference evidence="2" key="1">
    <citation type="submission" date="2023-03" db="EMBL/GenBank/DDBJ databases">
        <authorList>
            <person name="Steffen K."/>
            <person name="Cardenas P."/>
        </authorList>
    </citation>
    <scope>NUCLEOTIDE SEQUENCE</scope>
</reference>
<proteinExistence type="predicted"/>
<sequence length="187" mass="21197">MLLLKSDTGLVAFRQVERVLAIVPPFPLTEQAASEGWNAGPLLDMLTTDYTVGVVLLRLGRYLVAVFRGTEPVVTKTDTRYVKGKHHAGGTSQLRFKRIREGQMRKLFDEACGVVGSRFEPHDREMDYILLGGEKLTLSGFMKVCPYLQRRQKLILDRRLNIRDPKHDTLETVAGMLRQSRVWAVGQ</sequence>
<protein>
    <submittedName>
        <fullName evidence="2">Peptide chain release factor subunit 1</fullName>
    </submittedName>
</protein>
<dbReference type="InterPro" id="IPR042226">
    <property type="entry name" value="eFR1_2_sf"/>
</dbReference>
<dbReference type="Gene3D" id="3.30.420.60">
    <property type="entry name" value="eRF1 domain 2"/>
    <property type="match status" value="1"/>
</dbReference>
<evidence type="ECO:0000259" key="1">
    <source>
        <dbReference type="Pfam" id="PF18859"/>
    </source>
</evidence>
<dbReference type="EMBL" id="CASHTH010001774">
    <property type="protein sequence ID" value="CAI8019730.1"/>
    <property type="molecule type" value="Genomic_DNA"/>
</dbReference>
<gene>
    <name evidence="2" type="ORF">GBAR_LOCUS11840</name>
</gene>
<dbReference type="SUPFAM" id="SSF53137">
    <property type="entry name" value="Translational machinery components"/>
    <property type="match status" value="1"/>
</dbReference>
<name>A0AA35RXS9_GEOBA</name>
<accession>A0AA35RXS9</accession>
<dbReference type="Pfam" id="PF18859">
    <property type="entry name" value="acVLRF1"/>
    <property type="match status" value="1"/>
</dbReference>
<feature type="domain" description="Actinobacteria/chloroflexi VLRF1 release factor" evidence="1">
    <location>
        <begin position="51"/>
        <end position="182"/>
    </location>
</feature>
<organism evidence="2 3">
    <name type="scientific">Geodia barretti</name>
    <name type="common">Barrett's horny sponge</name>
    <dbReference type="NCBI Taxonomy" id="519541"/>
    <lineage>
        <taxon>Eukaryota</taxon>
        <taxon>Metazoa</taxon>
        <taxon>Porifera</taxon>
        <taxon>Demospongiae</taxon>
        <taxon>Heteroscleromorpha</taxon>
        <taxon>Tetractinellida</taxon>
        <taxon>Astrophorina</taxon>
        <taxon>Geodiidae</taxon>
        <taxon>Geodia</taxon>
    </lineage>
</organism>
<dbReference type="Proteomes" id="UP001174909">
    <property type="component" value="Unassembled WGS sequence"/>
</dbReference>